<organism evidence="13 14">
    <name type="scientific">Lysinibacillus fusiformis</name>
    <dbReference type="NCBI Taxonomy" id="28031"/>
    <lineage>
        <taxon>Bacteria</taxon>
        <taxon>Bacillati</taxon>
        <taxon>Bacillota</taxon>
        <taxon>Bacilli</taxon>
        <taxon>Bacillales</taxon>
        <taxon>Bacillaceae</taxon>
        <taxon>Lysinibacillus</taxon>
    </lineage>
</organism>
<dbReference type="UniPathway" id="UPA00034">
    <property type="reaction ID" value="UER00021"/>
</dbReference>
<dbReference type="GeneID" id="29442364"/>
<evidence type="ECO:0000256" key="3">
    <source>
        <dbReference type="ARBA" id="ARBA00005130"/>
    </source>
</evidence>
<comment type="similarity">
    <text evidence="4">Belongs to the peptidase M20A family.</text>
</comment>
<evidence type="ECO:0000256" key="9">
    <source>
        <dbReference type="ARBA" id="ARBA00022833"/>
    </source>
</evidence>
<dbReference type="OrthoDB" id="9792335at2"/>
<dbReference type="PANTHER" id="PTHR43808">
    <property type="entry name" value="ACETYLORNITHINE DEACETYLASE"/>
    <property type="match status" value="1"/>
</dbReference>
<dbReference type="AlphaFoldDB" id="A0A1E4RAS9"/>
<evidence type="ECO:0000313" key="14">
    <source>
        <dbReference type="Proteomes" id="UP000094784"/>
    </source>
</evidence>
<evidence type="ECO:0000256" key="8">
    <source>
        <dbReference type="ARBA" id="ARBA00022801"/>
    </source>
</evidence>
<keyword evidence="8" id="KW-0378">Hydrolase</keyword>
<dbReference type="InterPro" id="IPR036264">
    <property type="entry name" value="Bact_exopeptidase_dim_dom"/>
</dbReference>
<dbReference type="GO" id="GO:0009014">
    <property type="term" value="F:succinyl-diaminopimelate desuccinylase activity"/>
    <property type="evidence" value="ECO:0007669"/>
    <property type="project" value="UniProtKB-EC"/>
</dbReference>
<dbReference type="Proteomes" id="UP000094784">
    <property type="component" value="Unassembled WGS sequence"/>
</dbReference>
<evidence type="ECO:0000256" key="4">
    <source>
        <dbReference type="ARBA" id="ARBA00006247"/>
    </source>
</evidence>
<dbReference type="GO" id="GO:0009089">
    <property type="term" value="P:lysine biosynthetic process via diaminopimelate"/>
    <property type="evidence" value="ECO:0007669"/>
    <property type="project" value="UniProtKB-UniPathway"/>
</dbReference>
<dbReference type="InterPro" id="IPR050072">
    <property type="entry name" value="Peptidase_M20A"/>
</dbReference>
<comment type="catalytic activity">
    <reaction evidence="11">
        <text>N-succinyl-(2S,6S)-2,6-diaminopimelate + H2O = (2S,6S)-2,6-diaminopimelate + succinate</text>
        <dbReference type="Rhea" id="RHEA:22608"/>
        <dbReference type="ChEBI" id="CHEBI:15377"/>
        <dbReference type="ChEBI" id="CHEBI:30031"/>
        <dbReference type="ChEBI" id="CHEBI:57609"/>
        <dbReference type="ChEBI" id="CHEBI:58087"/>
        <dbReference type="EC" id="3.5.1.18"/>
    </reaction>
</comment>
<comment type="caution">
    <text evidence="13">The sequence shown here is derived from an EMBL/GenBank/DDBJ whole genome shotgun (WGS) entry which is preliminary data.</text>
</comment>
<dbReference type="EC" id="3.5.1.18" evidence="5"/>
<dbReference type="Gene3D" id="3.30.70.360">
    <property type="match status" value="1"/>
</dbReference>
<dbReference type="Pfam" id="PF07687">
    <property type="entry name" value="M20_dimer"/>
    <property type="match status" value="1"/>
</dbReference>
<gene>
    <name evidence="13" type="ORF">BG258_17285</name>
</gene>
<evidence type="ECO:0000313" key="13">
    <source>
        <dbReference type="EMBL" id="ODV57549.1"/>
    </source>
</evidence>
<feature type="domain" description="Peptidase M20 dimerisation" evidence="12">
    <location>
        <begin position="190"/>
        <end position="323"/>
    </location>
</feature>
<accession>A0A1E4RAS9</accession>
<dbReference type="PANTHER" id="PTHR43808:SF32">
    <property type="entry name" value="ARGE_DAPE-RELATED DEACYLASE"/>
    <property type="match status" value="1"/>
</dbReference>
<evidence type="ECO:0000256" key="2">
    <source>
        <dbReference type="ARBA" id="ARBA00001947"/>
    </source>
</evidence>
<keyword evidence="9" id="KW-0862">Zinc</keyword>
<evidence type="ECO:0000259" key="12">
    <source>
        <dbReference type="Pfam" id="PF07687"/>
    </source>
</evidence>
<dbReference type="InterPro" id="IPR002933">
    <property type="entry name" value="Peptidase_M20"/>
</dbReference>
<dbReference type="SUPFAM" id="SSF55031">
    <property type="entry name" value="Bacterial exopeptidase dimerisation domain"/>
    <property type="match status" value="1"/>
</dbReference>
<keyword evidence="10" id="KW-0170">Cobalt</keyword>
<evidence type="ECO:0000256" key="10">
    <source>
        <dbReference type="ARBA" id="ARBA00023285"/>
    </source>
</evidence>
<comment type="cofactor">
    <cofactor evidence="1">
        <name>Co(2+)</name>
        <dbReference type="ChEBI" id="CHEBI:48828"/>
    </cofactor>
</comment>
<proteinExistence type="inferred from homology"/>
<dbReference type="Pfam" id="PF01546">
    <property type="entry name" value="Peptidase_M20"/>
    <property type="match status" value="1"/>
</dbReference>
<dbReference type="NCBIfam" id="TIGR01910">
    <property type="entry name" value="DapE-ArgE"/>
    <property type="match status" value="1"/>
</dbReference>
<dbReference type="SUPFAM" id="SSF53187">
    <property type="entry name" value="Zn-dependent exopeptidases"/>
    <property type="match status" value="1"/>
</dbReference>
<evidence type="ECO:0000256" key="11">
    <source>
        <dbReference type="ARBA" id="ARBA00051301"/>
    </source>
</evidence>
<evidence type="ECO:0000256" key="6">
    <source>
        <dbReference type="ARBA" id="ARBA00016853"/>
    </source>
</evidence>
<reference evidence="13 14" key="1">
    <citation type="submission" date="2016-09" db="EMBL/GenBank/DDBJ databases">
        <title>Draft genome sequence of the soil isolate, Lysinibacillus fusiformis M5, a potential hypoxanthine producer.</title>
        <authorList>
            <person name="Gallegos-Monterrosa R."/>
            <person name="Maroti G."/>
            <person name="Balint B."/>
            <person name="Kovacs A.T."/>
        </authorList>
    </citation>
    <scope>NUCLEOTIDE SEQUENCE [LARGE SCALE GENOMIC DNA]</scope>
    <source>
        <strain evidence="13 14">M5</strain>
    </source>
</reference>
<dbReference type="Gene3D" id="3.40.630.10">
    <property type="entry name" value="Zn peptidases"/>
    <property type="match status" value="2"/>
</dbReference>
<dbReference type="EMBL" id="MECQ01000001">
    <property type="protein sequence ID" value="ODV57549.1"/>
    <property type="molecule type" value="Genomic_DNA"/>
</dbReference>
<evidence type="ECO:0000256" key="5">
    <source>
        <dbReference type="ARBA" id="ARBA00011921"/>
    </source>
</evidence>
<keyword evidence="7" id="KW-0479">Metal-binding</keyword>
<protein>
    <recommendedName>
        <fullName evidence="6">Probable succinyl-diaminopimelate desuccinylase</fullName>
        <ecNumber evidence="5">3.5.1.18</ecNumber>
    </recommendedName>
</protein>
<evidence type="ECO:0000256" key="1">
    <source>
        <dbReference type="ARBA" id="ARBA00001941"/>
    </source>
</evidence>
<sequence>MNDLQALKMQLVDEVENHQEELIDFCSKLIQIPSVNPPGDTTEITAFIEHYLNDVGIAYQKYEAADKMFNLVASIGNDEGKELVYCGHTDVVPVGDLSKWDFDPFSGEVKDGWMLGRGASDMKAGLAGIIFATKLLKKLNIELPGKLTLAIVPDEETGGEFGVPWLLERGLVKGDGCLIAEPSSPLNPTIGQKGSYWFELEVHGEPGHGSLSPLAGRNAINDAIRAIQEIRTLWDMNIVIPEEVQPLIEVSKKYMREVEKDRLKYQEVLEKITVNIGTIEGGTKSNVIPDYCKVQVDCRLPFGITQEEVTEILKNKLDALDIEYSIRRFGFKSVANYTPAENPVCQSIVDNISFVTGLEAYGVMQWASSDARHFRQYDIPVLQYGPAYLPSIHGYNEKVRVEDIVRCAKVYITAAIDFLYQK</sequence>
<dbReference type="InterPro" id="IPR010182">
    <property type="entry name" value="ArgE/DapE"/>
</dbReference>
<comment type="pathway">
    <text evidence="3">Amino-acid biosynthesis; L-lysine biosynthesis via DAP pathway; LL-2,6-diaminopimelate from (S)-tetrahydrodipicolinate (succinylase route): step 3/3.</text>
</comment>
<name>A0A1E4RAS9_9BACI</name>
<evidence type="ECO:0000256" key="7">
    <source>
        <dbReference type="ARBA" id="ARBA00022723"/>
    </source>
</evidence>
<comment type="cofactor">
    <cofactor evidence="2">
        <name>Zn(2+)</name>
        <dbReference type="ChEBI" id="CHEBI:29105"/>
    </cofactor>
</comment>
<dbReference type="InterPro" id="IPR001261">
    <property type="entry name" value="ArgE/DapE_CS"/>
</dbReference>
<dbReference type="InterPro" id="IPR011650">
    <property type="entry name" value="Peptidase_M20_dimer"/>
</dbReference>
<dbReference type="RefSeq" id="WP_036119752.1">
    <property type="nucleotide sequence ID" value="NZ_CP010820.1"/>
</dbReference>
<dbReference type="PROSITE" id="PS00759">
    <property type="entry name" value="ARGE_DAPE_CPG2_2"/>
    <property type="match status" value="1"/>
</dbReference>
<dbReference type="GO" id="GO:0046872">
    <property type="term" value="F:metal ion binding"/>
    <property type="evidence" value="ECO:0007669"/>
    <property type="project" value="UniProtKB-KW"/>
</dbReference>
<dbReference type="KEGG" id="lfu:HR49_05860"/>